<evidence type="ECO:0000256" key="4">
    <source>
        <dbReference type="ARBA" id="ARBA00022692"/>
    </source>
</evidence>
<keyword evidence="7" id="KW-0805">Transcription regulation</keyword>
<dbReference type="InterPro" id="IPR050922">
    <property type="entry name" value="LytR/CpsA/Psr_CW_biosynth"/>
</dbReference>
<evidence type="ECO:0000256" key="8">
    <source>
        <dbReference type="ARBA" id="ARBA00023136"/>
    </source>
</evidence>
<evidence type="ECO:0000256" key="6">
    <source>
        <dbReference type="ARBA" id="ARBA00022989"/>
    </source>
</evidence>
<dbReference type="NCBIfam" id="TIGR00350">
    <property type="entry name" value="lytR_cpsA_psr"/>
    <property type="match status" value="1"/>
</dbReference>
<proteinExistence type="inferred from homology"/>
<dbReference type="Pfam" id="PF03816">
    <property type="entry name" value="LytR_cpsA_psr"/>
    <property type="match status" value="1"/>
</dbReference>
<comment type="caution">
    <text evidence="15">The sequence shown here is derived from an EMBL/GenBank/DDBJ whole genome shotgun (WGS) entry which is preliminary data.</text>
</comment>
<comment type="subcellular location">
    <subcellularLocation>
        <location evidence="1">Cell membrane</location>
        <topology evidence="1">Single-pass type II membrane protein</topology>
    </subcellularLocation>
</comment>
<feature type="region of interest" description="Disordered" evidence="12">
    <location>
        <begin position="1"/>
        <end position="23"/>
    </location>
</feature>
<evidence type="ECO:0000256" key="12">
    <source>
        <dbReference type="SAM" id="MobiDB-lite"/>
    </source>
</evidence>
<dbReference type="PANTHER" id="PTHR33392:SF8">
    <property type="entry name" value="REGULATORY PROTEIN MSRR"/>
    <property type="match status" value="1"/>
</dbReference>
<evidence type="ECO:0000256" key="11">
    <source>
        <dbReference type="ARBA" id="ARBA00040752"/>
    </source>
</evidence>
<dbReference type="GO" id="GO:0005886">
    <property type="term" value="C:plasma membrane"/>
    <property type="evidence" value="ECO:0007669"/>
    <property type="project" value="UniProtKB-SubCell"/>
</dbReference>
<feature type="transmembrane region" description="Helical" evidence="13">
    <location>
        <begin position="95"/>
        <end position="116"/>
    </location>
</feature>
<evidence type="ECO:0000256" key="2">
    <source>
        <dbReference type="ARBA" id="ARBA00006068"/>
    </source>
</evidence>
<protein>
    <recommendedName>
        <fullName evidence="11">Regulatory protein MsrR</fullName>
    </recommendedName>
</protein>
<name>A0A9E4DS16_9ENTE</name>
<reference evidence="15" key="2">
    <citation type="submission" date="2021-11" db="EMBL/GenBank/DDBJ databases">
        <authorList>
            <person name="Gilroy R."/>
        </authorList>
    </citation>
    <scope>NUCLEOTIDE SEQUENCE</scope>
    <source>
        <strain evidence="15">150</strain>
    </source>
</reference>
<evidence type="ECO:0000256" key="7">
    <source>
        <dbReference type="ARBA" id="ARBA00023015"/>
    </source>
</evidence>
<keyword evidence="4 13" id="KW-0812">Transmembrane</keyword>
<comment type="function">
    <text evidence="10">Involved in SarA attenuation. Affects resistance to oxacillin and teicoplanin, as well as the synthesis of virulence factors.</text>
</comment>
<organism evidence="15 16">
    <name type="scientific">Enterococcus aquimarinus</name>
    <dbReference type="NCBI Taxonomy" id="328396"/>
    <lineage>
        <taxon>Bacteria</taxon>
        <taxon>Bacillati</taxon>
        <taxon>Bacillota</taxon>
        <taxon>Bacilli</taxon>
        <taxon>Lactobacillales</taxon>
        <taxon>Enterococcaceae</taxon>
        <taxon>Enterococcus</taxon>
    </lineage>
</organism>
<keyword evidence="5" id="KW-0735">Signal-anchor</keyword>
<evidence type="ECO:0000256" key="3">
    <source>
        <dbReference type="ARBA" id="ARBA00022475"/>
    </source>
</evidence>
<dbReference type="Gene3D" id="3.40.630.190">
    <property type="entry name" value="LCP protein"/>
    <property type="match status" value="1"/>
</dbReference>
<evidence type="ECO:0000256" key="13">
    <source>
        <dbReference type="SAM" id="Phobius"/>
    </source>
</evidence>
<evidence type="ECO:0000256" key="5">
    <source>
        <dbReference type="ARBA" id="ARBA00022968"/>
    </source>
</evidence>
<evidence type="ECO:0000313" key="15">
    <source>
        <dbReference type="EMBL" id="MCC9273812.1"/>
    </source>
</evidence>
<accession>A0A9E4DS16</accession>
<dbReference type="InterPro" id="IPR004474">
    <property type="entry name" value="LytR_CpsA_psr"/>
</dbReference>
<dbReference type="PANTHER" id="PTHR33392">
    <property type="entry name" value="POLYISOPRENYL-TEICHOIC ACID--PEPTIDOGLYCAN TEICHOIC ACID TRANSFERASE TAGU"/>
    <property type="match status" value="1"/>
</dbReference>
<evidence type="ECO:0000259" key="14">
    <source>
        <dbReference type="Pfam" id="PF03816"/>
    </source>
</evidence>
<feature type="domain" description="Cell envelope-related transcriptional attenuator" evidence="14">
    <location>
        <begin position="159"/>
        <end position="303"/>
    </location>
</feature>
<dbReference type="EMBL" id="JAJJVO010000091">
    <property type="protein sequence ID" value="MCC9273812.1"/>
    <property type="molecule type" value="Genomic_DNA"/>
</dbReference>
<evidence type="ECO:0000313" key="16">
    <source>
        <dbReference type="Proteomes" id="UP000813384"/>
    </source>
</evidence>
<feature type="compositionally biased region" description="Basic and acidic residues" evidence="12">
    <location>
        <begin position="1"/>
        <end position="16"/>
    </location>
</feature>
<keyword evidence="3" id="KW-1003">Cell membrane</keyword>
<dbReference type="Proteomes" id="UP000813384">
    <property type="component" value="Unassembled WGS sequence"/>
</dbReference>
<comment type="similarity">
    <text evidence="2">Belongs to the LytR/CpsA/Psr (LCP) family.</text>
</comment>
<evidence type="ECO:0000256" key="10">
    <source>
        <dbReference type="ARBA" id="ARBA00037178"/>
    </source>
</evidence>
<dbReference type="AlphaFoldDB" id="A0A9E4DS16"/>
<sequence>MSRMERYKYIHEESNQTKKSPFARRTIHKTEETADDHLTEEVLVVEDPVSVDPMMSDEYEEPSSMKWGDGAEEAAFKNVKKPKKMKRKKRKKNRFLRLLFLLLFLVLGFSVVSFVLGQTAAKAAGTTTSSENFNGFVAENGTKNILLIGNDSREGETSRSDTIMVLQVDGSSKKPKLISFMRDTYVTIPGYGDNKINAAYAFGGADLLRQTLAENFGLETKYYAVVDFQSFAKVIDALFPGGVEIDAEKDMSTYLDVPISQGRQKMDGHTLLQYARFRMDEEGDFGRVRRQQQVMTAIFSQLKNPMNWFRLPYATGKTLGFTATNLPATFLLKNSFTILKGASDVERLTVPVDQSWEYGETYEAGSVLFVDSEMNRQAIMKFLGN</sequence>
<keyword evidence="6 13" id="KW-1133">Transmembrane helix</keyword>
<keyword evidence="9" id="KW-0804">Transcription</keyword>
<evidence type="ECO:0000256" key="1">
    <source>
        <dbReference type="ARBA" id="ARBA00004401"/>
    </source>
</evidence>
<gene>
    <name evidence="15" type="ORF">K8V42_05930</name>
</gene>
<reference evidence="15" key="1">
    <citation type="journal article" date="2021" name="PeerJ">
        <title>Extensive microbial diversity within the chicken gut microbiome revealed by metagenomics and culture.</title>
        <authorList>
            <person name="Gilroy R."/>
            <person name="Ravi A."/>
            <person name="Getino M."/>
            <person name="Pursley I."/>
            <person name="Horton D.L."/>
            <person name="Alikhan N.F."/>
            <person name="Baker D."/>
            <person name="Gharbi K."/>
            <person name="Hall N."/>
            <person name="Watson M."/>
            <person name="Adriaenssens E.M."/>
            <person name="Foster-Nyarko E."/>
            <person name="Jarju S."/>
            <person name="Secka A."/>
            <person name="Antonio M."/>
            <person name="Oren A."/>
            <person name="Chaudhuri R.R."/>
            <person name="La Ragione R."/>
            <person name="Hildebrand F."/>
            <person name="Pallen M.J."/>
        </authorList>
    </citation>
    <scope>NUCLEOTIDE SEQUENCE</scope>
    <source>
        <strain evidence="15">150</strain>
    </source>
</reference>
<keyword evidence="8 13" id="KW-0472">Membrane</keyword>
<evidence type="ECO:0000256" key="9">
    <source>
        <dbReference type="ARBA" id="ARBA00023163"/>
    </source>
</evidence>